<dbReference type="InterPro" id="IPR002182">
    <property type="entry name" value="NB-ARC"/>
</dbReference>
<comment type="similarity">
    <text evidence="1">Belongs to the disease resistance NB-LRR family.</text>
</comment>
<feature type="domain" description="NB-ARC" evidence="7">
    <location>
        <begin position="170"/>
        <end position="340"/>
    </location>
</feature>
<evidence type="ECO:0000259" key="7">
    <source>
        <dbReference type="Pfam" id="PF00931"/>
    </source>
</evidence>
<keyword evidence="5" id="KW-0611">Plant defense</keyword>
<organism evidence="11 12">
    <name type="scientific">Cinchona calisaya</name>
    <dbReference type="NCBI Taxonomy" id="153742"/>
    <lineage>
        <taxon>Eukaryota</taxon>
        <taxon>Viridiplantae</taxon>
        <taxon>Streptophyta</taxon>
        <taxon>Embryophyta</taxon>
        <taxon>Tracheophyta</taxon>
        <taxon>Spermatophyta</taxon>
        <taxon>Magnoliopsida</taxon>
        <taxon>eudicotyledons</taxon>
        <taxon>Gunneridae</taxon>
        <taxon>Pentapetalae</taxon>
        <taxon>asterids</taxon>
        <taxon>lamiids</taxon>
        <taxon>Gentianales</taxon>
        <taxon>Rubiaceae</taxon>
        <taxon>Cinchonoideae</taxon>
        <taxon>Cinchoneae</taxon>
        <taxon>Cinchona</taxon>
    </lineage>
</organism>
<reference evidence="11 12" key="1">
    <citation type="submission" date="2024-11" db="EMBL/GenBank/DDBJ databases">
        <title>A near-complete genome assembly of Cinchona calisaya.</title>
        <authorList>
            <person name="Lian D.C."/>
            <person name="Zhao X.W."/>
            <person name="Wei L."/>
        </authorList>
    </citation>
    <scope>NUCLEOTIDE SEQUENCE [LARGE SCALE GENOMIC DNA]</scope>
    <source>
        <tissue evidence="11">Nenye</tissue>
    </source>
</reference>
<evidence type="ECO:0000256" key="1">
    <source>
        <dbReference type="ARBA" id="ARBA00008894"/>
    </source>
</evidence>
<dbReference type="Gene3D" id="1.10.10.10">
    <property type="entry name" value="Winged helix-like DNA-binding domain superfamily/Winged helix DNA-binding domain"/>
    <property type="match status" value="1"/>
</dbReference>
<dbReference type="InterPro" id="IPR044974">
    <property type="entry name" value="Disease_R_plants"/>
</dbReference>
<dbReference type="Pfam" id="PF23559">
    <property type="entry name" value="WHD_DRP"/>
    <property type="match status" value="1"/>
</dbReference>
<keyword evidence="2" id="KW-0433">Leucine-rich repeat</keyword>
<dbReference type="PANTHER" id="PTHR23155:SF1185">
    <property type="entry name" value="DISEASE RESISTANCE RPP8-LIKE PROTEIN 3-RELATED"/>
    <property type="match status" value="1"/>
</dbReference>
<dbReference type="SUPFAM" id="SSF52058">
    <property type="entry name" value="L domain-like"/>
    <property type="match status" value="1"/>
</dbReference>
<evidence type="ECO:0000259" key="10">
    <source>
        <dbReference type="Pfam" id="PF23598"/>
    </source>
</evidence>
<evidence type="ECO:0000256" key="4">
    <source>
        <dbReference type="ARBA" id="ARBA00022741"/>
    </source>
</evidence>
<keyword evidence="12" id="KW-1185">Reference proteome</keyword>
<feature type="domain" description="Disease resistance protein winged helix" evidence="9">
    <location>
        <begin position="436"/>
        <end position="510"/>
    </location>
</feature>
<dbReference type="InterPro" id="IPR036388">
    <property type="entry name" value="WH-like_DNA-bd_sf"/>
</dbReference>
<dbReference type="Gene3D" id="1.20.5.4130">
    <property type="match status" value="1"/>
</dbReference>
<dbReference type="Pfam" id="PF23598">
    <property type="entry name" value="LRR_14"/>
    <property type="match status" value="1"/>
</dbReference>
<dbReference type="EMBL" id="JBJUIK010000013">
    <property type="protein sequence ID" value="KAL3506220.1"/>
    <property type="molecule type" value="Genomic_DNA"/>
</dbReference>
<evidence type="ECO:0008006" key="13">
    <source>
        <dbReference type="Google" id="ProtNLM"/>
    </source>
</evidence>
<protein>
    <recommendedName>
        <fullName evidence="13">Disease resistance protein At1g50180</fullName>
    </recommendedName>
</protein>
<dbReference type="PRINTS" id="PR00364">
    <property type="entry name" value="DISEASERSIST"/>
</dbReference>
<dbReference type="Gene3D" id="1.10.8.430">
    <property type="entry name" value="Helical domain of apoptotic protease-activating factors"/>
    <property type="match status" value="1"/>
</dbReference>
<keyword evidence="4" id="KW-0547">Nucleotide-binding</keyword>
<accession>A0ABD2YJ62</accession>
<dbReference type="Gene3D" id="3.80.10.10">
    <property type="entry name" value="Ribonuclease Inhibitor"/>
    <property type="match status" value="1"/>
</dbReference>
<dbReference type="GO" id="GO:0005524">
    <property type="term" value="F:ATP binding"/>
    <property type="evidence" value="ECO:0007669"/>
    <property type="project" value="UniProtKB-KW"/>
</dbReference>
<dbReference type="InterPro" id="IPR041118">
    <property type="entry name" value="Rx_N"/>
</dbReference>
<dbReference type="InterPro" id="IPR058922">
    <property type="entry name" value="WHD_DRP"/>
</dbReference>
<dbReference type="SUPFAM" id="SSF52540">
    <property type="entry name" value="P-loop containing nucleoside triphosphate hydrolases"/>
    <property type="match status" value="1"/>
</dbReference>
<dbReference type="InterPro" id="IPR032675">
    <property type="entry name" value="LRR_dom_sf"/>
</dbReference>
<dbReference type="FunFam" id="3.40.50.300:FF:001091">
    <property type="entry name" value="Probable disease resistance protein At1g61300"/>
    <property type="match status" value="1"/>
</dbReference>
<evidence type="ECO:0000259" key="9">
    <source>
        <dbReference type="Pfam" id="PF23559"/>
    </source>
</evidence>
<dbReference type="InterPro" id="IPR055414">
    <property type="entry name" value="LRR_R13L4/SHOC2-like"/>
</dbReference>
<dbReference type="InterPro" id="IPR042197">
    <property type="entry name" value="Apaf_helical"/>
</dbReference>
<evidence type="ECO:0000256" key="6">
    <source>
        <dbReference type="ARBA" id="ARBA00022840"/>
    </source>
</evidence>
<dbReference type="GO" id="GO:0051607">
    <property type="term" value="P:defense response to virus"/>
    <property type="evidence" value="ECO:0007669"/>
    <property type="project" value="UniProtKB-ARBA"/>
</dbReference>
<evidence type="ECO:0000256" key="2">
    <source>
        <dbReference type="ARBA" id="ARBA00022614"/>
    </source>
</evidence>
<evidence type="ECO:0000313" key="12">
    <source>
        <dbReference type="Proteomes" id="UP001630127"/>
    </source>
</evidence>
<dbReference type="Pfam" id="PF00931">
    <property type="entry name" value="NB-ARC"/>
    <property type="match status" value="1"/>
</dbReference>
<comment type="caution">
    <text evidence="11">The sequence shown here is derived from an EMBL/GenBank/DDBJ whole genome shotgun (WGS) entry which is preliminary data.</text>
</comment>
<evidence type="ECO:0000259" key="8">
    <source>
        <dbReference type="Pfam" id="PF18052"/>
    </source>
</evidence>
<keyword evidence="3" id="KW-0677">Repeat</keyword>
<dbReference type="InterPro" id="IPR027417">
    <property type="entry name" value="P-loop_NTPase"/>
</dbReference>
<dbReference type="FunFam" id="1.10.10.10:FF:000322">
    <property type="entry name" value="Probable disease resistance protein At1g63360"/>
    <property type="match status" value="1"/>
</dbReference>
<dbReference type="CDD" id="cd14798">
    <property type="entry name" value="RX-CC_like"/>
    <property type="match status" value="1"/>
</dbReference>
<proteinExistence type="inferred from homology"/>
<dbReference type="FunFam" id="1.10.8.430:FF:000003">
    <property type="entry name" value="Probable disease resistance protein At5g66910"/>
    <property type="match status" value="1"/>
</dbReference>
<name>A0ABD2YJ62_9GENT</name>
<dbReference type="Pfam" id="PF18052">
    <property type="entry name" value="Rx_N"/>
    <property type="match status" value="1"/>
</dbReference>
<feature type="domain" description="Disease resistance R13L4/SHOC-2-like LRR" evidence="10">
    <location>
        <begin position="593"/>
        <end position="886"/>
    </location>
</feature>
<dbReference type="Proteomes" id="UP001630127">
    <property type="component" value="Unassembled WGS sequence"/>
</dbReference>
<evidence type="ECO:0000256" key="3">
    <source>
        <dbReference type="ARBA" id="ARBA00022737"/>
    </source>
</evidence>
<dbReference type="Gene3D" id="3.40.50.300">
    <property type="entry name" value="P-loop containing nucleotide triphosphate hydrolases"/>
    <property type="match status" value="1"/>
</dbReference>
<dbReference type="PANTHER" id="PTHR23155">
    <property type="entry name" value="DISEASE RESISTANCE PROTEIN RP"/>
    <property type="match status" value="1"/>
</dbReference>
<evidence type="ECO:0000313" key="11">
    <source>
        <dbReference type="EMBL" id="KAL3506220.1"/>
    </source>
</evidence>
<evidence type="ECO:0000256" key="5">
    <source>
        <dbReference type="ARBA" id="ARBA00022821"/>
    </source>
</evidence>
<sequence length="1037" mass="118605">MSEAIVSTVVETIRGLLVEEAKFLSGVTNEVQELSRELIGMQCFLRDADTRDHKGKTVQNFLKEIKRLSYRAEDIVETFAVQVASKRGKGLKKVLKRFACIICEGNSLHNLGLEIGNVKTDIRKLITSLDRYDLKAISKEESSSEAFDENQRWARQAYAHEVEEYFVGMEEDIKKLVSHVASEDEHHRPIISVWGMGGLGKTTIARKVYNHRDVRGRFDRFAWVCITQQPQIKGILQDILKHLSPEKKEEVNNMDDRALVEELYRVQKEIKCLVVLDDIWNMQDWRILVHAFPIAEERGSKILLTTRTKEVAEIGLVYELRYLNKEESWELLRKIAFSRRSVEGLMVEPDIEAVGIEMVRKCGGLPLAISVLGGMLKDKVSLRDWKNVNKSIDSFLSKGDDNEEGSDGGAVAQVLSLSYNVLPYHLKPCFLYLGNFREDENMDVEQLYLLWIAEGMITSKNRKNGETLLDVAERYLNELSQRCMVQVEVNDISTFRRIESCHLHDVMREFCLKKGREEEFIGVIDVRGVEKPSLDSFSLINKATYRLVIHIDGDVEAPTNLDTALEDYKQLRSLVICNDYWIGHRIIWPIGIVNYEDFKSLRVLKFERYDFLSIKFPEGLEKLIHLRFLSFRFSKLDEFPSSIVKLPFLQTLDLRGLKDLIVPDFGKMKRLRYLYLPNSVKGGKQKVQLNGLSELEILDGSIKSSAYEIAHLHELSNLRSLRASVTDNESLSTIIDHLIKNGQNLQETRLVVKSSVSFSSEQGSSALLRKILGCRNLHILQFSKVKISRLPPNEEHFLQDLVELELINTQIDEDPMETLGKLPQLRSLELSFISYMGKELICHELGFPQLQKLSLVGLPNLCCWRVHKGGMANLSSLTIYKCPELKMIPDGLKHVAGLKNLYIGEMPTTFINRIKVVDGREGEDFDKIRHIPSIHITAGDSKVILTTHKRMIAELGFAYAPKCLTEKESWVLLQKIAFLKKNVEDSVESELKRRPPVRVKTWICGGHRNGHRNEQTRTILDASGSCHGKLAKLFELQ</sequence>
<dbReference type="AlphaFoldDB" id="A0ABD2YJ62"/>
<gene>
    <name evidence="11" type="ORF">ACH5RR_031602</name>
</gene>
<feature type="domain" description="Disease resistance N-terminal" evidence="8">
    <location>
        <begin position="5"/>
        <end position="90"/>
    </location>
</feature>
<keyword evidence="6" id="KW-0067">ATP-binding</keyword>
<dbReference type="InterPro" id="IPR038005">
    <property type="entry name" value="RX-like_CC"/>
</dbReference>